<sequence>MKLKFKKQDYQTESVTSIADCFLGQPYIGEAQYYIEPNGLTQLKNLNESGFCNQEIMLTSNQLLKNIQAVQSRQYLPISQGLEQDSQTGFVPNLVIEMETGTGKTYCYIKTIFELNRRYGWSKFIIVVPSIAIREGVAKSLEITAEHFLEDYQKRVNFFIYNSKTLSDLESFSSNAGIRVMIINVHAFNATGKDARRIHEELDEFQSRKPIDVIKLTRPIMILDEPQKMEGDKTVESLRTFNPLMILRYSATHKKEYNKIYRLDALDAYQKKLVKKISVCGISVRGIRGSNSYLYLESIDISQDKPPVARIEMVVKHKTLKRLNRLIGKNDNLFEISKMDAYKGFLVADINANTRTLHFSNGEVIKVGEVIGDPDESVLRRIQIQETIKAHFEKEQDLFHKGIKVLSLFFIDEVAKYRCYDAPDGDDRGEYAKIFEEEYDRYLNQILQTVDGDYKNYLERIESFKTHNGYFSKDKKSQRLVDPHLFKKTGETDDVDAYDLILKDKERLLSLSPETSPVRFIFSHSALREGWDNPNVFVICTLKHSDSSISRRQEVGRGMRLAVNQHGERMDDPTTVHETNVLTVVTNESYADFVTALQKDIRESLASRPRVADTTYFLGKQLNTEDGTIEMNRQLAVKLENYLFENEYVNESNYLTPNYVNAKIAHTLAPLPEELKPYTDQIWMLLDTILSDDIKPVIEDERLSKLNKLNANFHKKEFQSLWKKINRKAIYTVQFNSNELIKKSTIALNEGLKVAKISYVIERGIQNKDFNTDDLAHGKAFQLNRTETPYDGVVDRSGVKYDLIGKLTTETNLTRKTIAHILQGIDSAVFEQYQQNPEDFILKAAKIIQEQKAAVVVEHLTYDALAGTYDSTIFTHKKIRQDLSKAEPVKHHIYDYVFTDSDQERKFVKELDKSAEVIVYAKLPRDFYIPTPVGKYTPDWAIAFNEGSVKHVYFIAETKGSLDTMELRRIEDYKVKCARKYFKKLTSDQVKYDVINDYDQLMQLVR</sequence>
<dbReference type="GO" id="GO:0004386">
    <property type="term" value="F:helicase activity"/>
    <property type="evidence" value="ECO:0007669"/>
    <property type="project" value="UniProtKB-KW"/>
</dbReference>
<evidence type="ECO:0000313" key="3">
    <source>
        <dbReference type="EMBL" id="MCL9684813.1"/>
    </source>
</evidence>
<keyword evidence="3" id="KW-0347">Helicase</keyword>
<dbReference type="GO" id="GO:0003677">
    <property type="term" value="F:DNA binding"/>
    <property type="evidence" value="ECO:0007669"/>
    <property type="project" value="InterPro"/>
</dbReference>
<feature type="domain" description="Helicase/UvrB N-terminal" evidence="1">
    <location>
        <begin position="93"/>
        <end position="254"/>
    </location>
</feature>
<dbReference type="GO" id="GO:0015668">
    <property type="term" value="F:type III site-specific deoxyribonuclease activity"/>
    <property type="evidence" value="ECO:0007669"/>
    <property type="project" value="InterPro"/>
</dbReference>
<dbReference type="InterPro" id="IPR027417">
    <property type="entry name" value="P-loop_NTPase"/>
</dbReference>
<gene>
    <name evidence="3" type="ORF">LOX96_11975</name>
</gene>
<dbReference type="EMBL" id="JAJKBJ010000014">
    <property type="protein sequence ID" value="MCL9684813.1"/>
    <property type="molecule type" value="Genomic_DNA"/>
</dbReference>
<protein>
    <submittedName>
        <fullName evidence="3">DEAD/DEAH box helicase family protein</fullName>
    </submittedName>
</protein>
<accession>A0A9X2D245</accession>
<keyword evidence="3" id="KW-0067">ATP-binding</keyword>
<dbReference type="Proteomes" id="UP001139721">
    <property type="component" value="Unassembled WGS sequence"/>
</dbReference>
<name>A0A9X2D245_9GAMM</name>
<dbReference type="Pfam" id="PF04851">
    <property type="entry name" value="ResIII"/>
    <property type="match status" value="1"/>
</dbReference>
<dbReference type="RefSeq" id="WP_250421985.1">
    <property type="nucleotide sequence ID" value="NZ_JAJKBJ010000014.1"/>
</dbReference>
<evidence type="ECO:0000259" key="1">
    <source>
        <dbReference type="Pfam" id="PF04851"/>
    </source>
</evidence>
<dbReference type="InterPro" id="IPR045572">
    <property type="entry name" value="RE_endonuc_C"/>
</dbReference>
<dbReference type="AlphaFoldDB" id="A0A9X2D245"/>
<comment type="caution">
    <text evidence="3">The sequence shown here is derived from an EMBL/GenBank/DDBJ whole genome shotgun (WGS) entry which is preliminary data.</text>
</comment>
<dbReference type="InterPro" id="IPR006935">
    <property type="entry name" value="Helicase/UvrB_N"/>
</dbReference>
<evidence type="ECO:0000313" key="4">
    <source>
        <dbReference type="Proteomes" id="UP001139721"/>
    </source>
</evidence>
<keyword evidence="3" id="KW-0547">Nucleotide-binding</keyword>
<dbReference type="Gene3D" id="3.40.50.300">
    <property type="entry name" value="P-loop containing nucleotide triphosphate hydrolases"/>
    <property type="match status" value="2"/>
</dbReference>
<evidence type="ECO:0000259" key="2">
    <source>
        <dbReference type="Pfam" id="PF19778"/>
    </source>
</evidence>
<dbReference type="GO" id="GO:0005524">
    <property type="term" value="F:ATP binding"/>
    <property type="evidence" value="ECO:0007669"/>
    <property type="project" value="InterPro"/>
</dbReference>
<keyword evidence="4" id="KW-1185">Reference proteome</keyword>
<keyword evidence="3" id="KW-0378">Hydrolase</keyword>
<reference evidence="3" key="1">
    <citation type="submission" date="2021-11" db="EMBL/GenBank/DDBJ databases">
        <title>Legionella maioricencis sp. nov., a new species isolated from hot water samples in Mallorca.</title>
        <authorList>
            <person name="Crespi S."/>
            <person name="Drasar V."/>
            <person name="Salva-Serra F."/>
            <person name="Jaen-Luchoro D."/>
            <person name="Pineiro-Iglesias B."/>
            <person name="Aliaga F."/>
            <person name="Fernandez-Juarez V."/>
            <person name="Coll G."/>
            <person name="Moore E.R.B."/>
            <person name="Bennasar-Figueras A."/>
        </authorList>
    </citation>
    <scope>NUCLEOTIDE SEQUENCE</scope>
    <source>
        <strain evidence="3">HCPI-6</strain>
    </source>
</reference>
<feature type="domain" description="Type III restriction enzyme C-terminal endonuclease" evidence="2">
    <location>
        <begin position="891"/>
        <end position="997"/>
    </location>
</feature>
<dbReference type="Pfam" id="PF19778">
    <property type="entry name" value="RE_endonuc"/>
    <property type="match status" value="1"/>
</dbReference>
<organism evidence="3 4">
    <name type="scientific">Legionella maioricensis</name>
    <dbReference type="NCBI Taxonomy" id="2896528"/>
    <lineage>
        <taxon>Bacteria</taxon>
        <taxon>Pseudomonadati</taxon>
        <taxon>Pseudomonadota</taxon>
        <taxon>Gammaproteobacteria</taxon>
        <taxon>Legionellales</taxon>
        <taxon>Legionellaceae</taxon>
        <taxon>Legionella</taxon>
    </lineage>
</organism>
<proteinExistence type="predicted"/>
<dbReference type="SUPFAM" id="SSF52540">
    <property type="entry name" value="P-loop containing nucleoside triphosphate hydrolases"/>
    <property type="match status" value="2"/>
</dbReference>